<gene>
    <name evidence="3" type="ORF">SAMN05444410_10770</name>
</gene>
<accession>A0A8X8ICI7</accession>
<evidence type="ECO:0000256" key="1">
    <source>
        <dbReference type="ARBA" id="ARBA00008791"/>
    </source>
</evidence>
<name>A0A8X8ICI7_9BACT</name>
<dbReference type="Proteomes" id="UP000198711">
    <property type="component" value="Unassembled WGS sequence"/>
</dbReference>
<evidence type="ECO:0000313" key="4">
    <source>
        <dbReference type="Proteomes" id="UP000198711"/>
    </source>
</evidence>
<dbReference type="CDD" id="cd00293">
    <property type="entry name" value="USP-like"/>
    <property type="match status" value="1"/>
</dbReference>
<protein>
    <submittedName>
        <fullName evidence="3">Nucleotide-binding universal stress protein, UspA family</fullName>
    </submittedName>
</protein>
<dbReference type="InterPro" id="IPR006016">
    <property type="entry name" value="UspA"/>
</dbReference>
<evidence type="ECO:0000259" key="2">
    <source>
        <dbReference type="Pfam" id="PF00582"/>
    </source>
</evidence>
<dbReference type="SUPFAM" id="SSF52402">
    <property type="entry name" value="Adenine nucleotide alpha hydrolases-like"/>
    <property type="match status" value="2"/>
</dbReference>
<dbReference type="InterPro" id="IPR014729">
    <property type="entry name" value="Rossmann-like_a/b/a_fold"/>
</dbReference>
<comment type="caution">
    <text evidence="3">The sequence shown here is derived from an EMBL/GenBank/DDBJ whole genome shotgun (WGS) entry which is preliminary data.</text>
</comment>
<dbReference type="PANTHER" id="PTHR46268">
    <property type="entry name" value="STRESS RESPONSE PROTEIN NHAX"/>
    <property type="match status" value="1"/>
</dbReference>
<dbReference type="Pfam" id="PF00582">
    <property type="entry name" value="Usp"/>
    <property type="match status" value="2"/>
</dbReference>
<dbReference type="AlphaFoldDB" id="A0A8X8ICI7"/>
<dbReference type="RefSeq" id="WP_092723722.1">
    <property type="nucleotide sequence ID" value="NZ_FNNO01000007.1"/>
</dbReference>
<keyword evidence="4" id="KW-1185">Reference proteome</keyword>
<organism evidence="3 4">
    <name type="scientific">Hydrobacter penzbergensis</name>
    <dbReference type="NCBI Taxonomy" id="1235997"/>
    <lineage>
        <taxon>Bacteria</taxon>
        <taxon>Pseudomonadati</taxon>
        <taxon>Bacteroidota</taxon>
        <taxon>Chitinophagia</taxon>
        <taxon>Chitinophagales</taxon>
        <taxon>Chitinophagaceae</taxon>
        <taxon>Hydrobacter</taxon>
    </lineage>
</organism>
<dbReference type="EMBL" id="FNNO01000007">
    <property type="protein sequence ID" value="SDW92818.1"/>
    <property type="molecule type" value="Genomic_DNA"/>
</dbReference>
<comment type="similarity">
    <text evidence="1">Belongs to the universal stress protein A family.</text>
</comment>
<feature type="domain" description="UspA" evidence="2">
    <location>
        <begin position="173"/>
        <end position="274"/>
    </location>
</feature>
<sequence length="275" mass="30791">MRTIIAPTDFSPVSLNAVDYAADMACMLSARLTLFHVYSIPIPVGEVPMPPYSTELIEEEVQQEMEKLKEKLLVRTGGKTIIHNEIEMGSVLSKLTTYCATIKPFAVVMGAGTANGIERFLFGGKTTGALEQVQWPLLIVPPLVKFKNIRKIGLACDFREVIESVRVKEIQKWVEEFQAELHVLHVSDKTKEALSSETIAESGLLQEMLGEMHPKYHFINKPAVEQGIAEFAEVNKLDLLIIIPKKHGLISKIFQYSHSKRLVLHTHVPVVAIHE</sequence>
<evidence type="ECO:0000313" key="3">
    <source>
        <dbReference type="EMBL" id="SDW92818.1"/>
    </source>
</evidence>
<proteinExistence type="inferred from homology"/>
<feature type="domain" description="UspA" evidence="2">
    <location>
        <begin position="1"/>
        <end position="141"/>
    </location>
</feature>
<dbReference type="PANTHER" id="PTHR46268:SF6">
    <property type="entry name" value="UNIVERSAL STRESS PROTEIN UP12"/>
    <property type="match status" value="1"/>
</dbReference>
<dbReference type="Gene3D" id="3.40.50.620">
    <property type="entry name" value="HUPs"/>
    <property type="match status" value="2"/>
</dbReference>
<reference evidence="3 4" key="1">
    <citation type="submission" date="2016-10" db="EMBL/GenBank/DDBJ databases">
        <authorList>
            <person name="Varghese N."/>
            <person name="Submissions S."/>
        </authorList>
    </citation>
    <scope>NUCLEOTIDE SEQUENCE [LARGE SCALE GENOMIC DNA]</scope>
    <source>
        <strain evidence="3 4">DSM 25353</strain>
    </source>
</reference>